<evidence type="ECO:0000313" key="1">
    <source>
        <dbReference type="EMBL" id="KDR37684.1"/>
    </source>
</evidence>
<organism evidence="1 2">
    <name type="scientific">Caballeronia glathei</name>
    <dbReference type="NCBI Taxonomy" id="60547"/>
    <lineage>
        <taxon>Bacteria</taxon>
        <taxon>Pseudomonadati</taxon>
        <taxon>Pseudomonadota</taxon>
        <taxon>Betaproteobacteria</taxon>
        <taxon>Burkholderiales</taxon>
        <taxon>Burkholderiaceae</taxon>
        <taxon>Caballeronia</taxon>
    </lineage>
</organism>
<protein>
    <submittedName>
        <fullName evidence="1">Uncharacterized protein</fullName>
    </submittedName>
</protein>
<keyword evidence="2" id="KW-1185">Reference proteome</keyword>
<dbReference type="EMBL" id="JFHC01000161">
    <property type="protein sequence ID" value="KDR37684.1"/>
    <property type="molecule type" value="Genomic_DNA"/>
</dbReference>
<accession>A0A069PD13</accession>
<comment type="caution">
    <text evidence="1">The sequence shown here is derived from an EMBL/GenBank/DDBJ whole genome shotgun (WGS) entry which is preliminary data.</text>
</comment>
<reference evidence="1 2" key="1">
    <citation type="submission" date="2014-03" db="EMBL/GenBank/DDBJ databases">
        <title>Draft Genome Sequences of Four Burkholderia Strains.</title>
        <authorList>
            <person name="Liu X.Y."/>
            <person name="Li C.X."/>
            <person name="Xu J.H."/>
        </authorList>
    </citation>
    <scope>NUCLEOTIDE SEQUENCE [LARGE SCALE GENOMIC DNA]</scope>
    <source>
        <strain evidence="1 2">DSM 50014</strain>
    </source>
</reference>
<gene>
    <name evidence="1" type="ORF">BG61_09335</name>
</gene>
<sequence length="123" mass="13694">MLGAVPAVTKFQTQGGDMHSKYCESYHAFDVQVEIDAAERASFNGSERRFKVRWSVTRRHCNKGFSEVIGVFTEPVGFLSEEEALQYGEGRAHLMIDCMLKLQEGEGHASGPTICAAPLRRQV</sequence>
<dbReference type="AlphaFoldDB" id="A0A069PD13"/>
<evidence type="ECO:0000313" key="2">
    <source>
        <dbReference type="Proteomes" id="UP000027466"/>
    </source>
</evidence>
<proteinExistence type="predicted"/>
<dbReference type="Proteomes" id="UP000027466">
    <property type="component" value="Unassembled WGS sequence"/>
</dbReference>
<name>A0A069PD13_9BURK</name>